<proteinExistence type="predicted"/>
<sequence>MPLTPDAKKLLAETLRGSVQDPEKGIRSRLLRATHDEADRLYRLSVPTGEAGLEEAHRRRRERIESWIDERACATKPKSKARHRHDIDLARTNRPAFWEYVPDETRPWVHFIKGADARAWFEPLSHLVHWNRNGLQLGTYEKSKFGREADRYFSRGVAYSTIGASFTARAHRDASIFTDAGSSAFLADVATAVCMLNSSMARHVPQSLNLTVSFTNGDVERVPMVGFAEAREIFARVGEVFDEHEAAREASPEFVRPGPSARRYAQAWVQTAIDTPDGHPLPAFDPERDDPPAEAFISFALGVVLARFDPSHGGVRASASGSALPRGLLVLSSEGFDSLDHPACEPLHVAWREHNVVGQDKDLWTYLRRSFFTFHKKLYDGRPIYFPLSSSRRSFVALASTHRWSDTLSVLLAGYLVPTKRRLDREVENLRFAKAPATNKANAEKRFAEVQRLIEELDDFIVRIAEVAERGPPKPDGKTIERAMNSRFVMIMEDGVMVNAAALWSLLEPQWKDPKKWRSQVANESGPKGTHLDWSHLAARYFPTRVRKKCQENPSFAVAHKCFWALHSGKAYAWELRLQDEIGPNFTIDEPGSADARASFLKEHEREAREILTKEMKRREKKNAKEDEGEAGPLFDDADSQDAEEADA</sequence>
<feature type="region of interest" description="Disordered" evidence="1">
    <location>
        <begin position="612"/>
        <end position="648"/>
    </location>
</feature>
<gene>
    <name evidence="2" type="ORF">SOCE836_098450</name>
</gene>
<feature type="compositionally biased region" description="Acidic residues" evidence="1">
    <location>
        <begin position="636"/>
        <end position="648"/>
    </location>
</feature>
<dbReference type="AlphaFoldDB" id="A0A4P2R3Q8"/>
<evidence type="ECO:0000313" key="2">
    <source>
        <dbReference type="EMBL" id="AUX37615.1"/>
    </source>
</evidence>
<protein>
    <submittedName>
        <fullName evidence="2">Uncharacterized protein</fullName>
    </submittedName>
</protein>
<organism evidence="2 3">
    <name type="scientific">Sorangium cellulosum</name>
    <name type="common">Polyangium cellulosum</name>
    <dbReference type="NCBI Taxonomy" id="56"/>
    <lineage>
        <taxon>Bacteria</taxon>
        <taxon>Pseudomonadati</taxon>
        <taxon>Myxococcota</taxon>
        <taxon>Polyangia</taxon>
        <taxon>Polyangiales</taxon>
        <taxon>Polyangiaceae</taxon>
        <taxon>Sorangium</taxon>
    </lineage>
</organism>
<dbReference type="Proteomes" id="UP000295497">
    <property type="component" value="Chromosome"/>
</dbReference>
<reference evidence="2 3" key="1">
    <citation type="submission" date="2015-09" db="EMBL/GenBank/DDBJ databases">
        <title>Sorangium comparison.</title>
        <authorList>
            <person name="Zaburannyi N."/>
            <person name="Bunk B."/>
            <person name="Overmann J."/>
            <person name="Mueller R."/>
        </authorList>
    </citation>
    <scope>NUCLEOTIDE SEQUENCE [LARGE SCALE GENOMIC DNA]</scope>
    <source>
        <strain evidence="2 3">So ce836</strain>
    </source>
</reference>
<dbReference type="RefSeq" id="WP_129580215.1">
    <property type="nucleotide sequence ID" value="NZ_CP012672.1"/>
</dbReference>
<evidence type="ECO:0000313" key="3">
    <source>
        <dbReference type="Proteomes" id="UP000295497"/>
    </source>
</evidence>
<name>A0A4P2R3Q8_SORCE</name>
<accession>A0A4P2R3Q8</accession>
<feature type="compositionally biased region" description="Basic and acidic residues" evidence="1">
    <location>
        <begin position="612"/>
        <end position="626"/>
    </location>
</feature>
<dbReference type="EMBL" id="CP012672">
    <property type="protein sequence ID" value="AUX37615.1"/>
    <property type="molecule type" value="Genomic_DNA"/>
</dbReference>
<evidence type="ECO:0000256" key="1">
    <source>
        <dbReference type="SAM" id="MobiDB-lite"/>
    </source>
</evidence>